<evidence type="ECO:0000256" key="2">
    <source>
        <dbReference type="ARBA" id="ARBA00022963"/>
    </source>
</evidence>
<dbReference type="PANTHER" id="PTHR14226">
    <property type="entry name" value="NEUROPATHY TARGET ESTERASE/SWISS CHEESE D.MELANOGASTER"/>
    <property type="match status" value="1"/>
</dbReference>
<feature type="domain" description="PNPLA" evidence="6">
    <location>
        <begin position="23"/>
        <end position="309"/>
    </location>
</feature>
<feature type="short sequence motif" description="GXSXG" evidence="4">
    <location>
        <begin position="56"/>
        <end position="60"/>
    </location>
</feature>
<dbReference type="InterPro" id="IPR050301">
    <property type="entry name" value="NTE"/>
</dbReference>
<dbReference type="EMBL" id="VKKG01000001">
    <property type="protein sequence ID" value="TRY20000.1"/>
    <property type="molecule type" value="Genomic_DNA"/>
</dbReference>
<keyword evidence="2 4" id="KW-0442">Lipid degradation</keyword>
<name>A0A553K5L7_9ACTN</name>
<keyword evidence="8" id="KW-1185">Reference proteome</keyword>
<feature type="short sequence motif" description="DGA/G" evidence="4">
    <location>
        <begin position="296"/>
        <end position="298"/>
    </location>
</feature>
<evidence type="ECO:0000313" key="7">
    <source>
        <dbReference type="EMBL" id="TRY20000.1"/>
    </source>
</evidence>
<evidence type="ECO:0000256" key="3">
    <source>
        <dbReference type="ARBA" id="ARBA00023098"/>
    </source>
</evidence>
<evidence type="ECO:0000256" key="4">
    <source>
        <dbReference type="PROSITE-ProRule" id="PRU01161"/>
    </source>
</evidence>
<dbReference type="GO" id="GO:0016042">
    <property type="term" value="P:lipid catabolic process"/>
    <property type="evidence" value="ECO:0007669"/>
    <property type="project" value="UniProtKB-UniRule"/>
</dbReference>
<comment type="caution">
    <text evidence="7">The sequence shown here is derived from an EMBL/GenBank/DDBJ whole genome shotgun (WGS) entry which is preliminary data.</text>
</comment>
<feature type="region of interest" description="Disordered" evidence="5">
    <location>
        <begin position="139"/>
        <end position="159"/>
    </location>
</feature>
<dbReference type="Pfam" id="PF01734">
    <property type="entry name" value="Patatin"/>
    <property type="match status" value="1"/>
</dbReference>
<accession>A0A553K5L7</accession>
<evidence type="ECO:0000256" key="1">
    <source>
        <dbReference type="ARBA" id="ARBA00022801"/>
    </source>
</evidence>
<comment type="caution">
    <text evidence="4">Lacks conserved residue(s) required for the propagation of feature annotation.</text>
</comment>
<dbReference type="PROSITE" id="PS51635">
    <property type="entry name" value="PNPLA"/>
    <property type="match status" value="1"/>
</dbReference>
<gene>
    <name evidence="7" type="ORF">FOJ82_03765</name>
</gene>
<keyword evidence="3 4" id="KW-0443">Lipid metabolism</keyword>
<keyword evidence="1 4" id="KW-0378">Hydrolase</keyword>
<reference evidence="7 8" key="1">
    <citation type="submission" date="2019-07" db="EMBL/GenBank/DDBJ databases">
        <authorList>
            <person name="Zhou L.-Y."/>
        </authorList>
    </citation>
    <scope>NUCLEOTIDE SEQUENCE [LARGE SCALE GENOMIC DNA]</scope>
    <source>
        <strain evidence="7 8">YIM 101269</strain>
    </source>
</reference>
<dbReference type="Gene3D" id="3.40.1090.10">
    <property type="entry name" value="Cytosolic phospholipase A2 catalytic domain"/>
    <property type="match status" value="2"/>
</dbReference>
<dbReference type="PANTHER" id="PTHR14226:SF57">
    <property type="entry name" value="BLR7027 PROTEIN"/>
    <property type="match status" value="1"/>
</dbReference>
<evidence type="ECO:0000313" key="8">
    <source>
        <dbReference type="Proteomes" id="UP000317638"/>
    </source>
</evidence>
<dbReference type="SUPFAM" id="SSF52151">
    <property type="entry name" value="FabD/lysophospholipase-like"/>
    <property type="match status" value="1"/>
</dbReference>
<sequence length="488" mass="53531">MARTGWLGLPLFGFTPHEETVACVLSGGGSRASFQLGALAWLYEHDPKFRPTIFVGTSAGAILAAALAQGGNAQEQQAYAELLRDIWLGMTRSEDMFMPRPWMARAKQEMPLWLQIVDPPEQVEPPTRSFAARLPFRRRPEHSAASPASPPSPIDPLELALTPDEDLHAEWSLADLATIMGHLGSLPRIGTDLATIRLGMEQTRSMYRPGPMLARLLDKEVFDGDRVAASGNTMRIAMVSLESGQLHYMREDGRIVDRTDRLIDDRPHNLATGVLASCSIPAVFRPVPLGRDTYVDGGARENLPAELAIGQFRSERTYVISSQSTGVSARQSMADADLFTVVTRSMEILIDEATRDELAYAHSAGAIVIDPEVDVHEAMTVHPGLIRINMDYGWMRAAEEVLGLGTAQEARTSRITVLRMQSLQLEQQISDGADTASIGARLAGAKGELRRLVDASPPEALPPGADQWWRSFEHHPEEPTFEKSWLGG</sequence>
<dbReference type="OrthoDB" id="2339873at2"/>
<dbReference type="InterPro" id="IPR002641">
    <property type="entry name" value="PNPLA_dom"/>
</dbReference>
<dbReference type="Proteomes" id="UP000317638">
    <property type="component" value="Unassembled WGS sequence"/>
</dbReference>
<feature type="active site" description="Proton acceptor" evidence="4">
    <location>
        <position position="296"/>
    </location>
</feature>
<dbReference type="InterPro" id="IPR016035">
    <property type="entry name" value="Acyl_Trfase/lysoPLipase"/>
</dbReference>
<dbReference type="GO" id="GO:0016787">
    <property type="term" value="F:hydrolase activity"/>
    <property type="evidence" value="ECO:0007669"/>
    <property type="project" value="UniProtKB-UniRule"/>
</dbReference>
<dbReference type="AlphaFoldDB" id="A0A553K5L7"/>
<evidence type="ECO:0000256" key="5">
    <source>
        <dbReference type="SAM" id="MobiDB-lite"/>
    </source>
</evidence>
<dbReference type="RefSeq" id="WP_143937084.1">
    <property type="nucleotide sequence ID" value="NZ_VKKG01000001.1"/>
</dbReference>
<organism evidence="7 8">
    <name type="scientific">Tessaracoccus rhinocerotis</name>
    <dbReference type="NCBI Taxonomy" id="1689449"/>
    <lineage>
        <taxon>Bacteria</taxon>
        <taxon>Bacillati</taxon>
        <taxon>Actinomycetota</taxon>
        <taxon>Actinomycetes</taxon>
        <taxon>Propionibacteriales</taxon>
        <taxon>Propionibacteriaceae</taxon>
        <taxon>Tessaracoccus</taxon>
    </lineage>
</organism>
<proteinExistence type="predicted"/>
<feature type="active site" description="Nucleophile" evidence="4">
    <location>
        <position position="58"/>
    </location>
</feature>
<protein>
    <recommendedName>
        <fullName evidence="6">PNPLA domain-containing protein</fullName>
    </recommendedName>
</protein>
<evidence type="ECO:0000259" key="6">
    <source>
        <dbReference type="PROSITE" id="PS51635"/>
    </source>
</evidence>